<reference evidence="2 3" key="1">
    <citation type="submission" date="2021-01" db="EMBL/GenBank/DDBJ databases">
        <title>Draft genome sequence of Micromonospora sp. strain STR1s_6.</title>
        <authorList>
            <person name="Karlyshev A."/>
            <person name="Jawad R."/>
        </authorList>
    </citation>
    <scope>NUCLEOTIDE SEQUENCE [LARGE SCALE GENOMIC DNA]</scope>
    <source>
        <strain evidence="2 3">STR1S-6</strain>
    </source>
</reference>
<dbReference type="PROSITE" id="PS51819">
    <property type="entry name" value="VOC"/>
    <property type="match status" value="1"/>
</dbReference>
<sequence length="260" mass="28054">MTASATQVQINLFCADVTACLTFYLRLGLTEAFRAPATGPIEHVEVEAAGIRIGLTSAQVANALVGLGVDPQVSPSTELVLWCEDTDACYDRAMAAGATSVVAPMDSPDGRLHYAWVRDPDGHQVKFVQALLDRAAGGRPDESAAVDPLCMSLLELARLLAGRGYTEKVASAYVEVVTFAPADEIVAMLKVMLEEDWIGLPVWARNLAFRLACLQRPEDVELLRVAANDLHAFGPDWDDIAAELHSRADRLAAGQQERLP</sequence>
<proteinExistence type="predicted"/>
<gene>
    <name evidence="2" type="ORF">JM949_18810</name>
</gene>
<organism evidence="2 3">
    <name type="scientific">Micromonospora tarensis</name>
    <dbReference type="NCBI Taxonomy" id="2806100"/>
    <lineage>
        <taxon>Bacteria</taxon>
        <taxon>Bacillati</taxon>
        <taxon>Actinomycetota</taxon>
        <taxon>Actinomycetes</taxon>
        <taxon>Micromonosporales</taxon>
        <taxon>Micromonosporaceae</taxon>
        <taxon>Micromonospora</taxon>
    </lineage>
</organism>
<dbReference type="EMBL" id="JAEVHL010000095">
    <property type="protein sequence ID" value="MBM0277294.1"/>
    <property type="molecule type" value="Genomic_DNA"/>
</dbReference>
<dbReference type="Proteomes" id="UP000622245">
    <property type="component" value="Unassembled WGS sequence"/>
</dbReference>
<evidence type="ECO:0000313" key="3">
    <source>
        <dbReference type="Proteomes" id="UP000622245"/>
    </source>
</evidence>
<dbReference type="InterPro" id="IPR029068">
    <property type="entry name" value="Glyas_Bleomycin-R_OHBP_Dase"/>
</dbReference>
<feature type="domain" description="VOC" evidence="1">
    <location>
        <begin position="4"/>
        <end position="130"/>
    </location>
</feature>
<keyword evidence="3" id="KW-1185">Reference proteome</keyword>
<dbReference type="RefSeq" id="WP_203149730.1">
    <property type="nucleotide sequence ID" value="NZ_JAEVHL010000095.1"/>
</dbReference>
<dbReference type="InterPro" id="IPR037523">
    <property type="entry name" value="VOC_core"/>
</dbReference>
<name>A0ABS1YIN4_9ACTN</name>
<protein>
    <submittedName>
        <fullName evidence="2">VOC family protein</fullName>
    </submittedName>
</protein>
<dbReference type="InterPro" id="IPR004360">
    <property type="entry name" value="Glyas_Fos-R_dOase_dom"/>
</dbReference>
<comment type="caution">
    <text evidence="2">The sequence shown here is derived from an EMBL/GenBank/DDBJ whole genome shotgun (WGS) entry which is preliminary data.</text>
</comment>
<evidence type="ECO:0000313" key="2">
    <source>
        <dbReference type="EMBL" id="MBM0277294.1"/>
    </source>
</evidence>
<dbReference type="Gene3D" id="3.10.180.10">
    <property type="entry name" value="2,3-Dihydroxybiphenyl 1,2-Dioxygenase, domain 1"/>
    <property type="match status" value="1"/>
</dbReference>
<evidence type="ECO:0000259" key="1">
    <source>
        <dbReference type="PROSITE" id="PS51819"/>
    </source>
</evidence>
<dbReference type="SUPFAM" id="SSF54593">
    <property type="entry name" value="Glyoxalase/Bleomycin resistance protein/Dihydroxybiphenyl dioxygenase"/>
    <property type="match status" value="1"/>
</dbReference>
<dbReference type="Pfam" id="PF00903">
    <property type="entry name" value="Glyoxalase"/>
    <property type="match status" value="1"/>
</dbReference>
<accession>A0ABS1YIN4</accession>